<dbReference type="PANTHER" id="PTHR15907">
    <property type="entry name" value="DUF614 FAMILY PROTEIN-RELATED"/>
    <property type="match status" value="1"/>
</dbReference>
<dbReference type="OrthoDB" id="1045822at2759"/>
<dbReference type="NCBIfam" id="TIGR01571">
    <property type="entry name" value="A_thal_Cys_rich"/>
    <property type="match status" value="1"/>
</dbReference>
<dbReference type="Pfam" id="PF04749">
    <property type="entry name" value="PLAC8"/>
    <property type="match status" value="1"/>
</dbReference>
<feature type="region of interest" description="Disordered" evidence="1">
    <location>
        <begin position="1"/>
        <end position="25"/>
    </location>
</feature>
<accession>A0A8S0WR56</accession>
<dbReference type="AlphaFoldDB" id="A0A8S0WR56"/>
<keyword evidence="3" id="KW-1185">Reference proteome</keyword>
<reference evidence="2 3" key="1">
    <citation type="submission" date="2020-01" db="EMBL/GenBank/DDBJ databases">
        <authorList>
            <person name="Gupta K D."/>
        </authorList>
    </citation>
    <scope>NUCLEOTIDE SEQUENCE [LARGE SCALE GENOMIC DNA]</scope>
</reference>
<protein>
    <recommendedName>
        <fullName evidence="4">PLAC8-domain-containing protein</fullName>
    </recommendedName>
</protein>
<dbReference type="Proteomes" id="UP000467700">
    <property type="component" value="Unassembled WGS sequence"/>
</dbReference>
<organism evidence="2 3">
    <name type="scientific">Cyclocybe aegerita</name>
    <name type="common">Black poplar mushroom</name>
    <name type="synonym">Agrocybe aegerita</name>
    <dbReference type="NCBI Taxonomy" id="1973307"/>
    <lineage>
        <taxon>Eukaryota</taxon>
        <taxon>Fungi</taxon>
        <taxon>Dikarya</taxon>
        <taxon>Basidiomycota</taxon>
        <taxon>Agaricomycotina</taxon>
        <taxon>Agaricomycetes</taxon>
        <taxon>Agaricomycetidae</taxon>
        <taxon>Agaricales</taxon>
        <taxon>Agaricineae</taxon>
        <taxon>Bolbitiaceae</taxon>
        <taxon>Cyclocybe</taxon>
    </lineage>
</organism>
<proteinExistence type="predicted"/>
<comment type="caution">
    <text evidence="2">The sequence shown here is derived from an EMBL/GenBank/DDBJ whole genome shotgun (WGS) entry which is preliminary data.</text>
</comment>
<gene>
    <name evidence="2" type="ORF">AAE3_LOCUS10966</name>
</gene>
<dbReference type="InterPro" id="IPR006461">
    <property type="entry name" value="PLAC_motif_containing"/>
</dbReference>
<sequence>MATVNINEKNEKAPAPLPQTAQPQPTVPMSIPGAGNRNVKNLPLDAEGKRDWSFGLLDCLGDISTCCLACWCPCLAHAQNRRRLDHLNATGMPDPNRDRIVAGDSLVYAIIEVACDMGWILQIATRNNIRQRYNIRGSAMGDCCAPFCCQACDLVQGSRELQLEEESFTIQQTPQA</sequence>
<evidence type="ECO:0000313" key="2">
    <source>
        <dbReference type="EMBL" id="CAA7268707.1"/>
    </source>
</evidence>
<dbReference type="EMBL" id="CACVBS010000069">
    <property type="protein sequence ID" value="CAA7268707.1"/>
    <property type="molecule type" value="Genomic_DNA"/>
</dbReference>
<evidence type="ECO:0000256" key="1">
    <source>
        <dbReference type="SAM" id="MobiDB-lite"/>
    </source>
</evidence>
<name>A0A8S0WR56_CYCAE</name>
<evidence type="ECO:0000313" key="3">
    <source>
        <dbReference type="Proteomes" id="UP000467700"/>
    </source>
</evidence>
<evidence type="ECO:0008006" key="4">
    <source>
        <dbReference type="Google" id="ProtNLM"/>
    </source>
</evidence>